<organism evidence="1 2">
    <name type="scientific">Camellia lanceoleosa</name>
    <dbReference type="NCBI Taxonomy" id="1840588"/>
    <lineage>
        <taxon>Eukaryota</taxon>
        <taxon>Viridiplantae</taxon>
        <taxon>Streptophyta</taxon>
        <taxon>Embryophyta</taxon>
        <taxon>Tracheophyta</taxon>
        <taxon>Spermatophyta</taxon>
        <taxon>Magnoliopsida</taxon>
        <taxon>eudicotyledons</taxon>
        <taxon>Gunneridae</taxon>
        <taxon>Pentapetalae</taxon>
        <taxon>asterids</taxon>
        <taxon>Ericales</taxon>
        <taxon>Theaceae</taxon>
        <taxon>Camellia</taxon>
    </lineage>
</organism>
<gene>
    <name evidence="1" type="ORF">LOK49_LG04G01524</name>
</gene>
<accession>A0ACC0HTX3</accession>
<name>A0ACC0HTX3_9ERIC</name>
<evidence type="ECO:0000313" key="1">
    <source>
        <dbReference type="EMBL" id="KAI8016908.1"/>
    </source>
</evidence>
<proteinExistence type="predicted"/>
<comment type="caution">
    <text evidence="1">The sequence shown here is derived from an EMBL/GenBank/DDBJ whole genome shotgun (WGS) entry which is preliminary data.</text>
</comment>
<dbReference type="EMBL" id="CM045759">
    <property type="protein sequence ID" value="KAI8016908.1"/>
    <property type="molecule type" value="Genomic_DNA"/>
</dbReference>
<protein>
    <submittedName>
        <fullName evidence="1">Uncharacterized protein</fullName>
    </submittedName>
</protein>
<evidence type="ECO:0000313" key="2">
    <source>
        <dbReference type="Proteomes" id="UP001060215"/>
    </source>
</evidence>
<keyword evidence="2" id="KW-1185">Reference proteome</keyword>
<sequence length="151" mass="17081">MSILSQLAAMEFQLLFNHGTCSIMKYFHGQDQSNCSSKQVNDRFVAEAAPLSPSGTARYSTTELPIEFHVEEIRNRYAESGSTGKQGRSIYERGIWHILWTLMKRRELSFYFFSSSGTPYSERTSEEITISNIGPSKICKELDINCCTISG</sequence>
<reference evidence="1 2" key="1">
    <citation type="journal article" date="2022" name="Plant J.">
        <title>Chromosome-level genome of Camellia lanceoleosa provides a valuable resource for understanding genome evolution and self-incompatibility.</title>
        <authorList>
            <person name="Gong W."/>
            <person name="Xiao S."/>
            <person name="Wang L."/>
            <person name="Liao Z."/>
            <person name="Chang Y."/>
            <person name="Mo W."/>
            <person name="Hu G."/>
            <person name="Li W."/>
            <person name="Zhao G."/>
            <person name="Zhu H."/>
            <person name="Hu X."/>
            <person name="Ji K."/>
            <person name="Xiang X."/>
            <person name="Song Q."/>
            <person name="Yuan D."/>
            <person name="Jin S."/>
            <person name="Zhang L."/>
        </authorList>
    </citation>
    <scope>NUCLEOTIDE SEQUENCE [LARGE SCALE GENOMIC DNA]</scope>
    <source>
        <strain evidence="1">SQ_2022a</strain>
    </source>
</reference>
<dbReference type="Proteomes" id="UP001060215">
    <property type="component" value="Chromosome 2"/>
</dbReference>